<reference evidence="1" key="1">
    <citation type="journal article" date="2020" name="Stud. Mycol.">
        <title>101 Dothideomycetes genomes: a test case for predicting lifestyles and emergence of pathogens.</title>
        <authorList>
            <person name="Haridas S."/>
            <person name="Albert R."/>
            <person name="Binder M."/>
            <person name="Bloem J."/>
            <person name="Labutti K."/>
            <person name="Salamov A."/>
            <person name="Andreopoulos B."/>
            <person name="Baker S."/>
            <person name="Barry K."/>
            <person name="Bills G."/>
            <person name="Bluhm B."/>
            <person name="Cannon C."/>
            <person name="Castanera R."/>
            <person name="Culley D."/>
            <person name="Daum C."/>
            <person name="Ezra D."/>
            <person name="Gonzalez J."/>
            <person name="Henrissat B."/>
            <person name="Kuo A."/>
            <person name="Liang C."/>
            <person name="Lipzen A."/>
            <person name="Lutzoni F."/>
            <person name="Magnuson J."/>
            <person name="Mondo S."/>
            <person name="Nolan M."/>
            <person name="Ohm R."/>
            <person name="Pangilinan J."/>
            <person name="Park H.-J."/>
            <person name="Ramirez L."/>
            <person name="Alfaro M."/>
            <person name="Sun H."/>
            <person name="Tritt A."/>
            <person name="Yoshinaga Y."/>
            <person name="Zwiers L.-H."/>
            <person name="Turgeon B."/>
            <person name="Goodwin S."/>
            <person name="Spatafora J."/>
            <person name="Crous P."/>
            <person name="Grigoriev I."/>
        </authorList>
    </citation>
    <scope>NUCLEOTIDE SEQUENCE</scope>
    <source>
        <strain evidence="1">CBS 130266</strain>
    </source>
</reference>
<accession>A0A9P4TWQ4</accession>
<evidence type="ECO:0000313" key="2">
    <source>
        <dbReference type="Proteomes" id="UP000800235"/>
    </source>
</evidence>
<name>A0A9P4TWQ4_9PEZI</name>
<gene>
    <name evidence="1" type="ORF">EJ08DRAFT_356162</name>
</gene>
<evidence type="ECO:0000313" key="1">
    <source>
        <dbReference type="EMBL" id="KAF2427402.1"/>
    </source>
</evidence>
<dbReference type="AlphaFoldDB" id="A0A9P4TWQ4"/>
<keyword evidence="2" id="KW-1185">Reference proteome</keyword>
<dbReference type="Proteomes" id="UP000800235">
    <property type="component" value="Unassembled WGS sequence"/>
</dbReference>
<organism evidence="1 2">
    <name type="scientific">Tothia fuscella</name>
    <dbReference type="NCBI Taxonomy" id="1048955"/>
    <lineage>
        <taxon>Eukaryota</taxon>
        <taxon>Fungi</taxon>
        <taxon>Dikarya</taxon>
        <taxon>Ascomycota</taxon>
        <taxon>Pezizomycotina</taxon>
        <taxon>Dothideomycetes</taxon>
        <taxon>Pleosporomycetidae</taxon>
        <taxon>Venturiales</taxon>
        <taxon>Cylindrosympodiaceae</taxon>
        <taxon>Tothia</taxon>
    </lineage>
</organism>
<sequence length="130" mass="14008">MQSIYASTQDLCVCLLVRLLIPNPQLSHERFQPPHTQTQDHTPSSTIQGRLILVRAIIAVVVKVSLGANILPATRLTLWTGSTVLVGTRKNGSEGIGITTQSCLNALSVGKARICMVVAKTIPIMHAVEK</sequence>
<protein>
    <submittedName>
        <fullName evidence="1">Uncharacterized protein</fullName>
    </submittedName>
</protein>
<proteinExistence type="predicted"/>
<dbReference type="EMBL" id="MU007060">
    <property type="protein sequence ID" value="KAF2427402.1"/>
    <property type="molecule type" value="Genomic_DNA"/>
</dbReference>
<comment type="caution">
    <text evidence="1">The sequence shown here is derived from an EMBL/GenBank/DDBJ whole genome shotgun (WGS) entry which is preliminary data.</text>
</comment>